<proteinExistence type="predicted"/>
<reference evidence="1" key="1">
    <citation type="journal article" date="2023" name="Int. J. Syst. Evol. Microbiol.">
        <title>&lt;i&gt;Holtiella tumoricola&lt;/i&gt; gen. nov. sp. nov., isolated from a human clinical sample.</title>
        <authorList>
            <person name="Allen-Vercoe E."/>
            <person name="Daigneault M.C."/>
            <person name="Vancuren S.J."/>
            <person name="Cochrane K."/>
            <person name="O'Neal L.L."/>
            <person name="Sankaranarayanan K."/>
            <person name="Lawson P.A."/>
        </authorList>
    </citation>
    <scope>NUCLEOTIDE SEQUENCE</scope>
    <source>
        <strain evidence="1">CC70A</strain>
    </source>
</reference>
<name>A0AA42J0D5_9FIRM</name>
<dbReference type="AlphaFoldDB" id="A0AA42J0D5"/>
<protein>
    <submittedName>
        <fullName evidence="1">DUF3841 domain-containing protein</fullName>
    </submittedName>
</protein>
<dbReference type="Proteomes" id="UP001169242">
    <property type="component" value="Unassembled WGS sequence"/>
</dbReference>
<organism evidence="1 2">
    <name type="scientific">Holtiella tumoricola</name>
    <dbReference type="NCBI Taxonomy" id="3018743"/>
    <lineage>
        <taxon>Bacteria</taxon>
        <taxon>Bacillati</taxon>
        <taxon>Bacillota</taxon>
        <taxon>Clostridia</taxon>
        <taxon>Lachnospirales</taxon>
        <taxon>Cellulosilyticaceae</taxon>
        <taxon>Holtiella</taxon>
    </lineage>
</organism>
<gene>
    <name evidence="1" type="ORF">PBV87_07845</name>
</gene>
<evidence type="ECO:0000313" key="1">
    <source>
        <dbReference type="EMBL" id="MDA3731387.1"/>
    </source>
</evidence>
<comment type="caution">
    <text evidence="1">The sequence shown here is derived from an EMBL/GenBank/DDBJ whole genome shotgun (WGS) entry which is preliminary data.</text>
</comment>
<dbReference type="RefSeq" id="WP_271011773.1">
    <property type="nucleotide sequence ID" value="NZ_JAQIFT010000033.1"/>
</dbReference>
<keyword evidence="2" id="KW-1185">Reference proteome</keyword>
<accession>A0AA42J0D5</accession>
<dbReference type="EMBL" id="JAQIFT010000033">
    <property type="protein sequence ID" value="MDA3731387.1"/>
    <property type="molecule type" value="Genomic_DNA"/>
</dbReference>
<evidence type="ECO:0000313" key="2">
    <source>
        <dbReference type="Proteomes" id="UP001169242"/>
    </source>
</evidence>
<dbReference type="Pfam" id="PF12952">
    <property type="entry name" value="DUF3841"/>
    <property type="match status" value="1"/>
</dbReference>
<dbReference type="InterPro" id="IPR024211">
    <property type="entry name" value="DUF3841"/>
</dbReference>
<sequence length="178" mass="21054">MILWTIQHLKAYEKLCETGTLRADAKHLIFNGEFTEAYRWMAEQMTERIGTAPNGIVFPVWAWYQWEGQRKRPDMRFHSRGWGEKGTPIVLLTIDVPENLVLLSDFDYWHIVLSDGDLIFPYSETACYSKEKKRNSWKNIFDITCSFDSEEHSQLSTQATLWEIKKEWVIKAEHFTSR</sequence>